<gene>
    <name evidence="3" type="primary">rpe</name>
    <name evidence="3" type="ordered locus">MS53_0119</name>
</gene>
<dbReference type="STRING" id="262723.MS53_0119"/>
<name>Q4A6T1_MYCS5</name>
<dbReference type="AlphaFoldDB" id="Q4A6T1"/>
<dbReference type="SUPFAM" id="SSF51366">
    <property type="entry name" value="Ribulose-phoshate binding barrel"/>
    <property type="match status" value="1"/>
</dbReference>
<organism evidence="3 4">
    <name type="scientific">Mycoplasmopsis synoviae (strain 53)</name>
    <name type="common">Mycoplasma synoviae</name>
    <dbReference type="NCBI Taxonomy" id="262723"/>
    <lineage>
        <taxon>Bacteria</taxon>
        <taxon>Bacillati</taxon>
        <taxon>Mycoplasmatota</taxon>
        <taxon>Mycoplasmoidales</taxon>
        <taxon>Metamycoplasmataceae</taxon>
        <taxon>Mycoplasmopsis</taxon>
    </lineage>
</organism>
<dbReference type="InterPro" id="IPR011060">
    <property type="entry name" value="RibuloseP-bd_barrel"/>
</dbReference>
<dbReference type="EC" id="5.1.3.1" evidence="3"/>
<accession>Q4A6T1</accession>
<dbReference type="NCBIfam" id="NF004076">
    <property type="entry name" value="PRK05581.1-4"/>
    <property type="match status" value="1"/>
</dbReference>
<dbReference type="Pfam" id="PF00834">
    <property type="entry name" value="Ribul_P_3_epim"/>
    <property type="match status" value="1"/>
</dbReference>
<evidence type="ECO:0000256" key="1">
    <source>
        <dbReference type="ARBA" id="ARBA00022723"/>
    </source>
</evidence>
<dbReference type="EMBL" id="AE017245">
    <property type="protein sequence ID" value="AAZ43540.1"/>
    <property type="molecule type" value="Genomic_DNA"/>
</dbReference>
<dbReference type="Proteomes" id="UP000000549">
    <property type="component" value="Chromosome"/>
</dbReference>
<dbReference type="GO" id="GO:0004750">
    <property type="term" value="F:D-ribulose-phosphate 3-epimerase activity"/>
    <property type="evidence" value="ECO:0007669"/>
    <property type="project" value="UniProtKB-EC"/>
</dbReference>
<keyword evidence="1" id="KW-0479">Metal-binding</keyword>
<protein>
    <submittedName>
        <fullName evidence="3">Ribulose-phosphate 3-epimerase</fullName>
        <ecNumber evidence="3">5.1.3.1</ecNumber>
    </submittedName>
</protein>
<dbReference type="GO" id="GO:0046872">
    <property type="term" value="F:metal ion binding"/>
    <property type="evidence" value="ECO:0007669"/>
    <property type="project" value="UniProtKB-KW"/>
</dbReference>
<dbReference type="PROSITE" id="PS01086">
    <property type="entry name" value="RIBUL_P_3_EPIMER_2"/>
    <property type="match status" value="1"/>
</dbReference>
<proteinExistence type="predicted"/>
<dbReference type="CDD" id="cd00429">
    <property type="entry name" value="RPE"/>
    <property type="match status" value="1"/>
</dbReference>
<dbReference type="InterPro" id="IPR013785">
    <property type="entry name" value="Aldolase_TIM"/>
</dbReference>
<dbReference type="InterPro" id="IPR000056">
    <property type="entry name" value="Ribul_P_3_epim-like"/>
</dbReference>
<dbReference type="RefSeq" id="WP_011283283.1">
    <property type="nucleotide sequence ID" value="NC_007294.1"/>
</dbReference>
<reference evidence="3 4" key="1">
    <citation type="journal article" date="2005" name="J. Bacteriol.">
        <title>Swine and poultry pathogens: the complete genome sequences of two strains of Mycoplasma hyopneumoniae and a strain of Mycoplasma synoviae.</title>
        <authorList>
            <person name="Vasconcelos A.T."/>
            <person name="Ferreira H.B."/>
            <person name="Bizarro C.V."/>
            <person name="Bonatto S.L."/>
            <person name="Carvalho M.O."/>
            <person name="Pinto P.M."/>
            <person name="Almeida D.F."/>
            <person name="Almeida L.G."/>
            <person name="Almeida R."/>
            <person name="Alves-Filho L."/>
            <person name="Assuncao E.N."/>
            <person name="Azevedo V.A."/>
            <person name="Bogo M.R."/>
            <person name="Brigido M.M."/>
            <person name="Brocchi M."/>
            <person name="Burity H.A."/>
            <person name="Camargo A.A."/>
            <person name="Camargo S.S."/>
            <person name="Carepo M.S."/>
            <person name="Carraro D.M."/>
            <person name="de Mattos Cascardo J.C."/>
            <person name="Castro L.A."/>
            <person name="Cavalcanti G."/>
            <person name="Chemale G."/>
            <person name="Collevatti R.G."/>
            <person name="Cunha C.W."/>
            <person name="Dallagiovanna B."/>
            <person name="Dambros B.P."/>
            <person name="Dellagostin O.A."/>
            <person name="Falcao C."/>
            <person name="Fantinatti-Garboggini F."/>
            <person name="Felipe M.S."/>
            <person name="Fiorentin L."/>
            <person name="Franco G.R."/>
            <person name="Freitas N.S."/>
            <person name="Frias D."/>
            <person name="Grangeiro T.B."/>
            <person name="Grisard E.C."/>
            <person name="Guimaraes C.T."/>
            <person name="Hungria M."/>
            <person name="Jardim S.N."/>
            <person name="Krieger M.A."/>
            <person name="Laurino J.P."/>
            <person name="Lima L.F."/>
            <person name="Lopes M.I."/>
            <person name="Loreto E.L."/>
            <person name="Madeira H.M."/>
            <person name="Manfio G.P."/>
            <person name="Maranhao A.Q."/>
            <person name="Martinkovics C.T."/>
            <person name="Medeiros S.R."/>
            <person name="Moreira M.A."/>
            <person name="Neiva M."/>
            <person name="Ramalho-Neto C.E."/>
            <person name="Nicolas M.F."/>
            <person name="Oliveira S.C."/>
            <person name="Paixao R.F."/>
            <person name="Pedrosa F.O."/>
            <person name="Pena S.D."/>
            <person name="Pereira M."/>
            <person name="Pereira-Ferrari L."/>
            <person name="Piffer I."/>
            <person name="Pinto L.S."/>
            <person name="Potrich D.P."/>
            <person name="Salim A.C."/>
            <person name="Santos F.R."/>
            <person name="Schmitt R."/>
            <person name="Schneider M.P."/>
            <person name="Schrank A."/>
            <person name="Schrank I.S."/>
            <person name="Schuck A.F."/>
            <person name="Seuanez H.N."/>
            <person name="Silva D.W."/>
            <person name="Silva R."/>
            <person name="Silva S.C."/>
            <person name="Soares C.M."/>
            <person name="Souza K.R."/>
            <person name="Souza R.C."/>
            <person name="Staats C.C."/>
            <person name="Steffens M.B."/>
            <person name="Teixeira S.M."/>
            <person name="Urmenyi T.P."/>
            <person name="Vainstein M.H."/>
            <person name="Zuccherato L.W."/>
            <person name="Simpson A.J."/>
            <person name="Zaha A."/>
        </authorList>
    </citation>
    <scope>NUCLEOTIDE SEQUENCE [LARGE SCALE GENOMIC DNA]</scope>
    <source>
        <strain evidence="3 4">53</strain>
    </source>
</reference>
<dbReference type="OrthoDB" id="1645589at2"/>
<dbReference type="PROSITE" id="PS01085">
    <property type="entry name" value="RIBUL_P_3_EPIMER_1"/>
    <property type="match status" value="1"/>
</dbReference>
<sequence length="223" mass="25822">MKENRNKLVTPSILNVEKEKRIDYVNSLIDLGISWFHYDVMDAKFVENTAIEVDEIIKISKKTKSHIKDVHLMVENPYEYVDKLKDYVDIFTFHYETIENDLDKFEEFLDLNKHNLRIGLAINPETDVERVFPFLEKLTLVLVMSVNPGKGGQAFIESALDKIKKLKFERLNLRKNYEYLIQVDGGINNLTGPKCFKKGANLCVVGTFLVKSPTKETINSIFK</sequence>
<evidence type="ECO:0000313" key="3">
    <source>
        <dbReference type="EMBL" id="AAZ43540.1"/>
    </source>
</evidence>
<keyword evidence="4" id="KW-1185">Reference proteome</keyword>
<dbReference type="GO" id="GO:0005975">
    <property type="term" value="P:carbohydrate metabolic process"/>
    <property type="evidence" value="ECO:0007669"/>
    <property type="project" value="InterPro"/>
</dbReference>
<dbReference type="Gene3D" id="3.20.20.70">
    <property type="entry name" value="Aldolase class I"/>
    <property type="match status" value="1"/>
</dbReference>
<evidence type="ECO:0000313" key="4">
    <source>
        <dbReference type="Proteomes" id="UP000000549"/>
    </source>
</evidence>
<dbReference type="eggNOG" id="COG0036">
    <property type="taxonomic scope" value="Bacteria"/>
</dbReference>
<keyword evidence="2 3" id="KW-0413">Isomerase</keyword>
<evidence type="ECO:0000256" key="2">
    <source>
        <dbReference type="ARBA" id="ARBA00023235"/>
    </source>
</evidence>
<dbReference type="PANTHER" id="PTHR11749">
    <property type="entry name" value="RIBULOSE-5-PHOSPHATE-3-EPIMERASE"/>
    <property type="match status" value="1"/>
</dbReference>
<dbReference type="HOGENOM" id="CLU_054856_2_2_14"/>
<dbReference type="KEGG" id="msy:MS53_0119"/>